<accession>A0A0D0TTN2</accession>
<dbReference type="GO" id="GO:0030144">
    <property type="term" value="F:alpha-1,6-mannosylglycoprotein 6-beta-N-acetylglucosaminyltransferase activity"/>
    <property type="evidence" value="ECO:0007669"/>
    <property type="project" value="InterPro"/>
</dbReference>
<proteinExistence type="predicted"/>
<dbReference type="EMBL" id="KN847908">
    <property type="protein sequence ID" value="KIR39078.1"/>
    <property type="molecule type" value="Genomic_DNA"/>
</dbReference>
<keyword evidence="1" id="KW-1133">Transmembrane helix</keyword>
<sequence length="488" mass="55573">MTNYQPLATSPTVADVVESQQHKLPVRRRWHLRARPLLLLCLLGTCSLFGILYALFLRPSSYETIALKVTDNLYFQTGDVWTHNDQVAARLERCTSLGLLRNTSLPLEPHERLSDEEESELVAQGCGTNETTLIILSSLFFAEAFSGASVTGETIYAQSIISTLNAYNYSYVFSSLGWWNPDMRKTVELWHKHRWNVRMVLADPEQIDTCWKLTDQNCLKTEENLEGIEAWRLLAFWYWDDPGTPLGSQFTLSPSPRNANHFLSYSIEPTCHRLPYLAPSHRSVPPQAYLLAKQMHYLDDTPAFSWTLPALMGLQDEFGIQIVAGLKDDDPVTAKAVADIGLKNLGRLGVMEFYEQLSKSFVLLGVGRPRISPSPWDALCMGVPFINPILTWDETDPLNRTKWHAQQWHMTDLDPPYVYSVPAHNLTALRLAVHAALANPIESFVPPYMNWEFVLEKMVEMVEGDWREKAKKLLEERIRDGGQDFCVL</sequence>
<dbReference type="OrthoDB" id="2113294at2759"/>
<dbReference type="Pfam" id="PF15024">
    <property type="entry name" value="Glyco_transf_18"/>
    <property type="match status" value="1"/>
</dbReference>
<evidence type="ECO:0000313" key="3">
    <source>
        <dbReference type="EMBL" id="KIR39078.1"/>
    </source>
</evidence>
<keyword evidence="4" id="KW-1185">Reference proteome</keyword>
<evidence type="ECO:0000259" key="2">
    <source>
        <dbReference type="Pfam" id="PF15024"/>
    </source>
</evidence>
<dbReference type="UniPathway" id="UPA00378"/>
<keyword evidence="1" id="KW-0812">Transmembrane</keyword>
<dbReference type="HOGENOM" id="CLU_558989_0_0_1"/>
<organism evidence="3 4">
    <name type="scientific">Cryptococcus deuterogattii Ram5</name>
    <dbReference type="NCBI Taxonomy" id="1296110"/>
    <lineage>
        <taxon>Eukaryota</taxon>
        <taxon>Fungi</taxon>
        <taxon>Dikarya</taxon>
        <taxon>Basidiomycota</taxon>
        <taxon>Agaricomycotina</taxon>
        <taxon>Tremellomycetes</taxon>
        <taxon>Tremellales</taxon>
        <taxon>Cryptococcaceae</taxon>
        <taxon>Cryptococcus</taxon>
        <taxon>Cryptococcus gattii species complex</taxon>
    </lineage>
</organism>
<dbReference type="InterPro" id="IPR026116">
    <property type="entry name" value="GT18_cat"/>
</dbReference>
<dbReference type="AlphaFoldDB" id="A0A0D0TTN2"/>
<reference evidence="3 4" key="1">
    <citation type="submission" date="2015-01" db="EMBL/GenBank/DDBJ databases">
        <title>The Genome Sequence of Cryptococcus gattii Ram5.</title>
        <authorList>
            <consortium name="The Broad Institute Genomics Platform"/>
            <person name="Cuomo C."/>
            <person name="Litvintseva A."/>
            <person name="Chen Y."/>
            <person name="Heitman J."/>
            <person name="Sun S."/>
            <person name="Springer D."/>
            <person name="Dromer F."/>
            <person name="Young S."/>
            <person name="Zeng Q."/>
            <person name="Gargeya S."/>
            <person name="Abouelleil A."/>
            <person name="Alvarado L."/>
            <person name="Chapman S.B."/>
            <person name="Gainer-Dewar J."/>
            <person name="Goldberg J."/>
            <person name="Griggs A."/>
            <person name="Gujja S."/>
            <person name="Hansen M."/>
            <person name="Howarth C."/>
            <person name="Imamovic A."/>
            <person name="Larimer J."/>
            <person name="Murphy C."/>
            <person name="Naylor J."/>
            <person name="Pearson M."/>
            <person name="Priest M."/>
            <person name="Roberts A."/>
            <person name="Saif S."/>
            <person name="Shea T."/>
            <person name="Sykes S."/>
            <person name="Wortman J."/>
            <person name="Nusbaum C."/>
            <person name="Birren B."/>
        </authorList>
    </citation>
    <scope>NUCLEOTIDE SEQUENCE [LARGE SCALE GENOMIC DNA]</scope>
    <source>
        <strain evidence="3 4">Ram5</strain>
    </source>
</reference>
<feature type="domain" description="Glycosyltransferase family 18 catalytic" evidence="2">
    <location>
        <begin position="342"/>
        <end position="462"/>
    </location>
</feature>
<name>A0A0D0TTN2_9TREE</name>
<protein>
    <recommendedName>
        <fullName evidence="2">Glycosyltransferase family 18 catalytic domain-containing protein</fullName>
    </recommendedName>
</protein>
<evidence type="ECO:0000313" key="4">
    <source>
        <dbReference type="Proteomes" id="UP000053392"/>
    </source>
</evidence>
<feature type="transmembrane region" description="Helical" evidence="1">
    <location>
        <begin position="37"/>
        <end position="56"/>
    </location>
</feature>
<gene>
    <name evidence="3" type="ORF">I313_05228</name>
</gene>
<evidence type="ECO:0000256" key="1">
    <source>
        <dbReference type="SAM" id="Phobius"/>
    </source>
</evidence>
<keyword evidence="1" id="KW-0472">Membrane</keyword>
<dbReference type="Proteomes" id="UP000053392">
    <property type="component" value="Unassembled WGS sequence"/>
</dbReference>